<feature type="transmembrane region" description="Helical" evidence="2">
    <location>
        <begin position="161"/>
        <end position="180"/>
    </location>
</feature>
<evidence type="ECO:0000256" key="1">
    <source>
        <dbReference type="SAM" id="MobiDB-lite"/>
    </source>
</evidence>
<keyword evidence="2" id="KW-1133">Transmembrane helix</keyword>
<feature type="region of interest" description="Disordered" evidence="1">
    <location>
        <begin position="31"/>
        <end position="61"/>
    </location>
</feature>
<gene>
    <name evidence="4" type="ORF">cyc_08645</name>
</gene>
<organism evidence="4 5">
    <name type="scientific">Cyclospora cayetanensis</name>
    <dbReference type="NCBI Taxonomy" id="88456"/>
    <lineage>
        <taxon>Eukaryota</taxon>
        <taxon>Sar</taxon>
        <taxon>Alveolata</taxon>
        <taxon>Apicomplexa</taxon>
        <taxon>Conoidasida</taxon>
        <taxon>Coccidia</taxon>
        <taxon>Eucoccidiorida</taxon>
        <taxon>Eimeriorina</taxon>
        <taxon>Eimeriidae</taxon>
        <taxon>Cyclospora</taxon>
    </lineage>
</organism>
<dbReference type="VEuPathDB" id="ToxoDB:cyc_08645"/>
<name>A0A1D3D3I8_9EIME</name>
<accession>A0A1D3D3I8</accession>
<evidence type="ECO:0000256" key="2">
    <source>
        <dbReference type="SAM" id="Phobius"/>
    </source>
</evidence>
<keyword evidence="2" id="KW-0812">Transmembrane</keyword>
<dbReference type="EMBL" id="JROU02000898">
    <property type="protein sequence ID" value="OEH78009.1"/>
    <property type="molecule type" value="Genomic_DNA"/>
</dbReference>
<evidence type="ECO:0000313" key="4">
    <source>
        <dbReference type="EMBL" id="OEH78009.1"/>
    </source>
</evidence>
<reference evidence="4 5" key="1">
    <citation type="journal article" date="2016" name="BMC Genomics">
        <title>Comparative genomics reveals Cyclospora cayetanensis possesses coccidia-like metabolism and invasion components but unique surface antigens.</title>
        <authorList>
            <person name="Liu S."/>
            <person name="Wang L."/>
            <person name="Zheng H."/>
            <person name="Xu Z."/>
            <person name="Roellig D.M."/>
            <person name="Li N."/>
            <person name="Frace M.A."/>
            <person name="Tang K."/>
            <person name="Arrowood M.J."/>
            <person name="Moss D.M."/>
            <person name="Zhang L."/>
            <person name="Feng Y."/>
            <person name="Xiao L."/>
        </authorList>
    </citation>
    <scope>NUCLEOTIDE SEQUENCE [LARGE SCALE GENOMIC DNA]</scope>
    <source>
        <strain evidence="4 5">CHN_HEN01</strain>
    </source>
</reference>
<protein>
    <recommendedName>
        <fullName evidence="6">Transmembrane protein</fullName>
    </recommendedName>
</protein>
<comment type="caution">
    <text evidence="4">The sequence shown here is derived from an EMBL/GenBank/DDBJ whole genome shotgun (WGS) entry which is preliminary data.</text>
</comment>
<evidence type="ECO:0000313" key="5">
    <source>
        <dbReference type="Proteomes" id="UP000095192"/>
    </source>
</evidence>
<keyword evidence="5" id="KW-1185">Reference proteome</keyword>
<dbReference type="AlphaFoldDB" id="A0A1D3D3I8"/>
<keyword evidence="2" id="KW-0472">Membrane</keyword>
<feature type="chain" id="PRO_5008914117" description="Transmembrane protein" evidence="3">
    <location>
        <begin position="29"/>
        <end position="241"/>
    </location>
</feature>
<evidence type="ECO:0008006" key="6">
    <source>
        <dbReference type="Google" id="ProtNLM"/>
    </source>
</evidence>
<evidence type="ECO:0000256" key="3">
    <source>
        <dbReference type="SAM" id="SignalP"/>
    </source>
</evidence>
<feature type="transmembrane region" description="Helical" evidence="2">
    <location>
        <begin position="186"/>
        <end position="204"/>
    </location>
</feature>
<sequence length="241" mass="26754">MRPCAPIRGLRPILIYLSLIVLTVHSAASNRASDEWTETVANTEGQDSQHTVDGTSVSTSFEEDPYRIPKTFLENAGRGINAPVAEEVQWSPRHQPLDGHLTFNPTYSEGKTDDRGSGLHVGHLHVTTEDEDRLTRQTFEDGGIQIVLNNNQKHAARPRSALRGISMMLLGLVLFLWIRRHDPDTFLPWLIGLAVGFTGYVRFLRSIVPSDEQQRGIAFSVNITPNDSNSLPSKTSSGKPF</sequence>
<dbReference type="InParanoid" id="A0A1D3D3I8"/>
<feature type="compositionally biased region" description="Polar residues" evidence="1">
    <location>
        <begin position="39"/>
        <end position="60"/>
    </location>
</feature>
<proteinExistence type="predicted"/>
<dbReference type="Proteomes" id="UP000095192">
    <property type="component" value="Unassembled WGS sequence"/>
</dbReference>
<feature type="signal peptide" evidence="3">
    <location>
        <begin position="1"/>
        <end position="28"/>
    </location>
</feature>
<keyword evidence="3" id="KW-0732">Signal</keyword>